<dbReference type="EMBL" id="CAICTM010000314">
    <property type="protein sequence ID" value="CAB9507659.1"/>
    <property type="molecule type" value="Genomic_DNA"/>
</dbReference>
<dbReference type="PANTHER" id="PTHR15576">
    <property type="entry name" value="RIBITOL-5-PHOSPHATE XYLOSYLTRANSFERASE 1"/>
    <property type="match status" value="1"/>
</dbReference>
<dbReference type="Proteomes" id="UP001153069">
    <property type="component" value="Unassembled WGS sequence"/>
</dbReference>
<dbReference type="GO" id="GO:0005794">
    <property type="term" value="C:Golgi apparatus"/>
    <property type="evidence" value="ECO:0007669"/>
    <property type="project" value="TreeGrafter"/>
</dbReference>
<dbReference type="InterPro" id="IPR055286">
    <property type="entry name" value="RXYLT1-like"/>
</dbReference>
<dbReference type="GO" id="GO:0120053">
    <property type="term" value="F:ribitol beta-1,4-xylosyltransferase activity"/>
    <property type="evidence" value="ECO:0007669"/>
    <property type="project" value="InterPro"/>
</dbReference>
<feature type="domain" description="RXYLT1 C-terminal" evidence="1">
    <location>
        <begin position="296"/>
        <end position="360"/>
    </location>
</feature>
<dbReference type="Pfam" id="PF24785">
    <property type="entry name" value="RXYLT1_C"/>
    <property type="match status" value="1"/>
</dbReference>
<keyword evidence="3" id="KW-1185">Reference proteome</keyword>
<evidence type="ECO:0000259" key="1">
    <source>
        <dbReference type="Pfam" id="PF24785"/>
    </source>
</evidence>
<evidence type="ECO:0000313" key="2">
    <source>
        <dbReference type="EMBL" id="CAB9507659.1"/>
    </source>
</evidence>
<comment type="caution">
    <text evidence="2">The sequence shown here is derived from an EMBL/GenBank/DDBJ whole genome shotgun (WGS) entry which is preliminary data.</text>
</comment>
<organism evidence="2 3">
    <name type="scientific">Seminavis robusta</name>
    <dbReference type="NCBI Taxonomy" id="568900"/>
    <lineage>
        <taxon>Eukaryota</taxon>
        <taxon>Sar</taxon>
        <taxon>Stramenopiles</taxon>
        <taxon>Ochrophyta</taxon>
        <taxon>Bacillariophyta</taxon>
        <taxon>Bacillariophyceae</taxon>
        <taxon>Bacillariophycidae</taxon>
        <taxon>Naviculales</taxon>
        <taxon>Naviculaceae</taxon>
        <taxon>Seminavis</taxon>
    </lineage>
</organism>
<protein>
    <recommendedName>
        <fullName evidence="1">RXYLT1 C-terminal domain-containing protein</fullName>
    </recommendedName>
</protein>
<name>A0A9N8DV42_9STRA</name>
<proteinExistence type="predicted"/>
<reference evidence="2" key="1">
    <citation type="submission" date="2020-06" db="EMBL/GenBank/DDBJ databases">
        <authorList>
            <consortium name="Plant Systems Biology data submission"/>
        </authorList>
    </citation>
    <scope>NUCLEOTIDE SEQUENCE</scope>
    <source>
        <strain evidence="2">D6</strain>
    </source>
</reference>
<dbReference type="GO" id="GO:0035269">
    <property type="term" value="P:protein O-linked glycosylation via mannose"/>
    <property type="evidence" value="ECO:0007669"/>
    <property type="project" value="InterPro"/>
</dbReference>
<evidence type="ECO:0000313" key="3">
    <source>
        <dbReference type="Proteomes" id="UP001153069"/>
    </source>
</evidence>
<dbReference type="PANTHER" id="PTHR15576:SF1">
    <property type="entry name" value="RIBITOL-5-PHOSPHATE XYLOSYLTRANSFERASE 1"/>
    <property type="match status" value="1"/>
</dbReference>
<accession>A0A9N8DV42</accession>
<gene>
    <name evidence="2" type="ORF">SEMRO_315_G115310.1</name>
</gene>
<dbReference type="InterPro" id="IPR057538">
    <property type="entry name" value="RXYLT1_C"/>
</dbReference>
<dbReference type="AlphaFoldDB" id="A0A9N8DV42"/>
<sequence>MPSLSQQYWTRINIDNTKDLETRFHTRRLQVLQNVEESNILDWRPYHDFHSYLDHFEFYVLNKTADPSPPLHQLTNYSYFHLPDEKGADGLCWAAKLFYKHYQQPNATALPHVLLAYISRDWGAFSVKWTRGVYLHPDYTERLAKKQKECYDQNGNNILDLYLNHPDTKAVITTQGHDVSNKKGHSIALGLEGYVQVHMISRLLQQQQPRQPRPVPLYISYRERDFRIAPLQPLHKRLQIPNSYQRPWGPDSVQQEVLRPLSQVVRIRRGILYFWRHKIRRLPLNSDMQILQDGMQYFHDVSHAKFMLSPVGWGMDCYRNYEMLYMGTIPVIETRNRTHDRWFRVFDDLPVAFIDHYDNLTNKWLEVEYRRILQGSYRWEKLTKQYWVNFTKAFVE</sequence>